<dbReference type="RefSeq" id="YP_009203615.1">
    <property type="nucleotide sequence ID" value="NC_028856.1"/>
</dbReference>
<dbReference type="KEGG" id="vg:26647814"/>
<evidence type="ECO:0000313" key="2">
    <source>
        <dbReference type="Proteomes" id="UP000033015"/>
    </source>
</evidence>
<dbReference type="Proteomes" id="UP000033015">
    <property type="component" value="Segment"/>
</dbReference>
<protein>
    <submittedName>
        <fullName evidence="1">Uncharacterized protein</fullName>
    </submittedName>
</protein>
<proteinExistence type="predicted"/>
<name>A0A0E3GMM9_9CAUD</name>
<reference evidence="1 2" key="1">
    <citation type="journal article" date="2015" name="Genome Announc.">
        <title>Complete Genome Sequence of Bacillus megaterium Siphophage Stahl.</title>
        <authorList>
            <person name="Brizendine A.M."/>
            <person name="Rousseau S."/>
            <person name="Hernandez A.C."/>
            <person name="Kuty Everett G.F."/>
        </authorList>
    </citation>
    <scope>NUCLEOTIDE SEQUENCE [LARGE SCALE GENOMIC DNA]</scope>
</reference>
<sequence>MKKQRWRFTKGYWDWKCWDCDKIGFNKSKKCNVPKGWIIGGLGYVYVICKECAAKEDELD</sequence>
<gene>
    <name evidence="1" type="ORF">CPT_Stahl11</name>
</gene>
<keyword evidence="2" id="KW-1185">Reference proteome</keyword>
<accession>A0A0E3GMM9</accession>
<dbReference type="GeneID" id="26647814"/>
<reference evidence="2" key="2">
    <citation type="submission" date="2015-01" db="EMBL/GenBank/DDBJ databases">
        <title>Complete Genome of Bacillus megaterium Siphophage Stahl.</title>
        <authorList>
            <person name="Brizendine A.M."/>
            <person name="Rousseau S."/>
            <person name="Hernandez A.C."/>
            <person name="Everett G.F.K."/>
        </authorList>
    </citation>
    <scope>NUCLEOTIDE SEQUENCE [LARGE SCALE GENOMIC DNA]</scope>
</reference>
<evidence type="ECO:0000313" key="1">
    <source>
        <dbReference type="EMBL" id="AKA61439.1"/>
    </source>
</evidence>
<dbReference type="OrthoDB" id="26562at10239"/>
<dbReference type="EMBL" id="KP696447">
    <property type="protein sequence ID" value="AKA61439.1"/>
    <property type="molecule type" value="Genomic_DNA"/>
</dbReference>
<organism evidence="1 2">
    <name type="scientific">Bacillus phage Stahl</name>
    <dbReference type="NCBI Taxonomy" id="1610832"/>
    <lineage>
        <taxon>Viruses</taxon>
        <taxon>Duplodnaviria</taxon>
        <taxon>Heunggongvirae</taxon>
        <taxon>Uroviricota</taxon>
        <taxon>Caudoviricetes</taxon>
        <taxon>Slashvirus</taxon>
        <taxon>Slashvirus stahl</taxon>
    </lineage>
</organism>